<gene>
    <name evidence="3" type="primary">CSON002755</name>
</gene>
<organism evidence="3">
    <name type="scientific">Culicoides sonorensis</name>
    <name type="common">Biting midge</name>
    <dbReference type="NCBI Taxonomy" id="179676"/>
    <lineage>
        <taxon>Eukaryota</taxon>
        <taxon>Metazoa</taxon>
        <taxon>Ecdysozoa</taxon>
        <taxon>Arthropoda</taxon>
        <taxon>Hexapoda</taxon>
        <taxon>Insecta</taxon>
        <taxon>Pterygota</taxon>
        <taxon>Neoptera</taxon>
        <taxon>Endopterygota</taxon>
        <taxon>Diptera</taxon>
        <taxon>Nematocera</taxon>
        <taxon>Chironomoidea</taxon>
        <taxon>Ceratopogonidae</taxon>
        <taxon>Ceratopogoninae</taxon>
        <taxon>Culicoides</taxon>
        <taxon>Monoculicoides</taxon>
    </lineage>
</organism>
<sequence>MLSTKIILNKKNFCLSSAFASCHIIRKSVSYYSPSYVSRRTLIIFIITTLLMFDAVNCRHPHKRQPRHGKSLCHQKKTGYHAYPRDPTKYVHCYKGNAYVYFCGKETTFSSEKELCLAENSKKASQVSWINSLKKHRNKKATGDEESAVVGLNHHKRRYNVILV</sequence>
<dbReference type="InterPro" id="IPR002557">
    <property type="entry name" value="Chitin-bd_dom"/>
</dbReference>
<evidence type="ECO:0000259" key="1">
    <source>
        <dbReference type="PROSITE" id="PS50940"/>
    </source>
</evidence>
<reference evidence="2" key="1">
    <citation type="submission" date="2018-04" db="EMBL/GenBank/DDBJ databases">
        <authorList>
            <person name="Go L.Y."/>
            <person name="Mitchell J.A."/>
        </authorList>
    </citation>
    <scope>NUCLEOTIDE SEQUENCE</scope>
    <source>
        <tissue evidence="2">Whole organism</tissue>
    </source>
</reference>
<dbReference type="VEuPathDB" id="VectorBase:CSON002755"/>
<dbReference type="PROSITE" id="PS50940">
    <property type="entry name" value="CHIT_BIND_II"/>
    <property type="match status" value="1"/>
</dbReference>
<dbReference type="GO" id="GO:0005576">
    <property type="term" value="C:extracellular region"/>
    <property type="evidence" value="ECO:0007669"/>
    <property type="project" value="InterPro"/>
</dbReference>
<protein>
    <submittedName>
        <fullName evidence="3">CSON002755 protein</fullName>
    </submittedName>
</protein>
<feature type="domain" description="Chitin-binding type-2" evidence="1">
    <location>
        <begin position="70"/>
        <end position="126"/>
    </location>
</feature>
<dbReference type="EMBL" id="UFQS01001465">
    <property type="protein sequence ID" value="SSX11108.1"/>
    <property type="molecule type" value="Genomic_DNA"/>
</dbReference>
<dbReference type="EMBL" id="UFQT01001465">
    <property type="protein sequence ID" value="SSX30679.1"/>
    <property type="molecule type" value="Genomic_DNA"/>
</dbReference>
<dbReference type="SUPFAM" id="SSF57625">
    <property type="entry name" value="Invertebrate chitin-binding proteins"/>
    <property type="match status" value="1"/>
</dbReference>
<dbReference type="GO" id="GO:0008061">
    <property type="term" value="F:chitin binding"/>
    <property type="evidence" value="ECO:0007669"/>
    <property type="project" value="InterPro"/>
</dbReference>
<proteinExistence type="predicted"/>
<evidence type="ECO:0000313" key="2">
    <source>
        <dbReference type="EMBL" id="SSX11108.1"/>
    </source>
</evidence>
<name>A0A336MNG0_CULSO</name>
<dbReference type="AlphaFoldDB" id="A0A336MNG0"/>
<dbReference type="Gene3D" id="2.170.140.10">
    <property type="entry name" value="Chitin binding domain"/>
    <property type="match status" value="1"/>
</dbReference>
<evidence type="ECO:0000313" key="3">
    <source>
        <dbReference type="EMBL" id="SSX30679.1"/>
    </source>
</evidence>
<dbReference type="InterPro" id="IPR036508">
    <property type="entry name" value="Chitin-bd_dom_sf"/>
</dbReference>
<dbReference type="Pfam" id="PF01607">
    <property type="entry name" value="CBM_14"/>
    <property type="match status" value="1"/>
</dbReference>
<accession>A0A336MNG0</accession>
<dbReference type="PROSITE" id="PS51257">
    <property type="entry name" value="PROKAR_LIPOPROTEIN"/>
    <property type="match status" value="1"/>
</dbReference>
<reference evidence="3" key="2">
    <citation type="submission" date="2018-07" db="EMBL/GenBank/DDBJ databases">
        <authorList>
            <person name="Quirk P.G."/>
            <person name="Krulwich T.A."/>
        </authorList>
    </citation>
    <scope>NUCLEOTIDE SEQUENCE</scope>
</reference>